<dbReference type="Proteomes" id="UP000663861">
    <property type="component" value="Unassembled WGS sequence"/>
</dbReference>
<organism evidence="4 5">
    <name type="scientific">Rhizoctonia solani</name>
    <dbReference type="NCBI Taxonomy" id="456999"/>
    <lineage>
        <taxon>Eukaryota</taxon>
        <taxon>Fungi</taxon>
        <taxon>Dikarya</taxon>
        <taxon>Basidiomycota</taxon>
        <taxon>Agaricomycotina</taxon>
        <taxon>Agaricomycetes</taxon>
        <taxon>Cantharellales</taxon>
        <taxon>Ceratobasidiaceae</taxon>
        <taxon>Rhizoctonia</taxon>
    </lineage>
</organism>
<evidence type="ECO:0000313" key="4">
    <source>
        <dbReference type="EMBL" id="CAE6457671.1"/>
    </source>
</evidence>
<dbReference type="EMBL" id="CAJMWY010001074">
    <property type="protein sequence ID" value="CAE6457671.1"/>
    <property type="molecule type" value="Genomic_DNA"/>
</dbReference>
<gene>
    <name evidence="4" type="ORF">RDB_LOCUS63969</name>
</gene>
<evidence type="ECO:0000256" key="2">
    <source>
        <dbReference type="ARBA" id="ARBA00023445"/>
    </source>
</evidence>
<protein>
    <recommendedName>
        <fullName evidence="3">NAD-dependent epimerase/dehydratase domain-containing protein</fullName>
    </recommendedName>
</protein>
<dbReference type="Pfam" id="PF01370">
    <property type="entry name" value="Epimerase"/>
    <property type="match status" value="1"/>
</dbReference>
<dbReference type="Gene3D" id="3.40.50.720">
    <property type="entry name" value="NAD(P)-binding Rossmann-like Domain"/>
    <property type="match status" value="2"/>
</dbReference>
<accession>A0A8H3BH64</accession>
<dbReference type="InterPro" id="IPR050425">
    <property type="entry name" value="NAD(P)_dehydrat-like"/>
</dbReference>
<proteinExistence type="inferred from homology"/>
<evidence type="ECO:0000313" key="5">
    <source>
        <dbReference type="Proteomes" id="UP000663861"/>
    </source>
</evidence>
<name>A0A8H3BH64_9AGAM</name>
<dbReference type="PANTHER" id="PTHR10366">
    <property type="entry name" value="NAD DEPENDENT EPIMERASE/DEHYDRATASE"/>
    <property type="match status" value="1"/>
</dbReference>
<dbReference type="GO" id="GO:0016616">
    <property type="term" value="F:oxidoreductase activity, acting on the CH-OH group of donors, NAD or NADP as acceptor"/>
    <property type="evidence" value="ECO:0007669"/>
    <property type="project" value="TreeGrafter"/>
</dbReference>
<evidence type="ECO:0000256" key="1">
    <source>
        <dbReference type="ARBA" id="ARBA00023002"/>
    </source>
</evidence>
<comment type="similarity">
    <text evidence="2">Belongs to the NAD(P)-dependent epimerase/dehydratase family. Dihydroflavonol-4-reductase subfamily.</text>
</comment>
<evidence type="ECO:0000259" key="3">
    <source>
        <dbReference type="Pfam" id="PF01370"/>
    </source>
</evidence>
<comment type="caution">
    <text evidence="4">The sequence shown here is derived from an EMBL/GenBank/DDBJ whole genome shotgun (WGS) entry which is preliminary data.</text>
</comment>
<keyword evidence="1" id="KW-0560">Oxidoreductase</keyword>
<reference evidence="4" key="1">
    <citation type="submission" date="2021-01" db="EMBL/GenBank/DDBJ databases">
        <authorList>
            <person name="Kaushik A."/>
        </authorList>
    </citation>
    <scope>NUCLEOTIDE SEQUENCE</scope>
    <source>
        <strain evidence="4">AG4-RS23</strain>
    </source>
</reference>
<dbReference type="PANTHER" id="PTHR10366:SF564">
    <property type="entry name" value="STEROL-4-ALPHA-CARBOXYLATE 3-DEHYDROGENASE, DECARBOXYLATING"/>
    <property type="match status" value="1"/>
</dbReference>
<sequence>MSSATISKGRVLVTGINGFIGVHVARALNERGYTVMGAVRHESKTVRLQRLLPQAVASGSLTFGIVPDIAKPGALLPQAVASGSLTFGIVPDIAKPGAFDEILSSEQPFDAVVHVGSPISFAPEDVERDVYQPAIEGTLGILRSIKACAPSVKRVIITSSFVAVADRSKGARPGYVYSEEDWSPVTREQGLENMRMGYTASKILAEKAAWNFVETERPSFTITTLCPPFVYGPADQVTSVRDLNESIAQIYAVFEGKTLMPISGYVWVDVRDIALAHVLAIESTAAAGQRYLIAGGKYSPQQVIDFIWGNYAERAKEKNISKGTPGNLWPEGDVFDVDTTKSQRDLGLKYRPFEECLSDTFSRIVELESEA</sequence>
<dbReference type="CDD" id="cd05227">
    <property type="entry name" value="AR_SDR_e"/>
    <property type="match status" value="1"/>
</dbReference>
<feature type="domain" description="NAD-dependent epimerase/dehydratase" evidence="3">
    <location>
        <begin position="11"/>
        <end position="293"/>
    </location>
</feature>
<dbReference type="SUPFAM" id="SSF51735">
    <property type="entry name" value="NAD(P)-binding Rossmann-fold domains"/>
    <property type="match status" value="1"/>
</dbReference>
<dbReference type="InterPro" id="IPR036291">
    <property type="entry name" value="NAD(P)-bd_dom_sf"/>
</dbReference>
<dbReference type="AlphaFoldDB" id="A0A8H3BH64"/>
<dbReference type="InterPro" id="IPR001509">
    <property type="entry name" value="Epimerase_deHydtase"/>
</dbReference>